<dbReference type="GO" id="GO:0006508">
    <property type="term" value="P:proteolysis"/>
    <property type="evidence" value="ECO:0007669"/>
    <property type="project" value="UniProtKB-KW"/>
</dbReference>
<feature type="domain" description="Lon proteolytic" evidence="3">
    <location>
        <begin position="1"/>
        <end position="109"/>
    </location>
</feature>
<dbReference type="EC" id="3.4.21.53" evidence="1"/>
<evidence type="ECO:0000313" key="4">
    <source>
        <dbReference type="EMBL" id="MBI2875730.1"/>
    </source>
</evidence>
<dbReference type="Gene3D" id="3.30.230.10">
    <property type="match status" value="1"/>
</dbReference>
<name>A0A932FUL2_UNCTE</name>
<comment type="similarity">
    <text evidence="1">Belongs to the peptidase S16 family.</text>
</comment>
<protein>
    <recommendedName>
        <fullName evidence="1">endopeptidase La</fullName>
        <ecNumber evidence="1">3.4.21.53</ecNumber>
    </recommendedName>
</protein>
<evidence type="ECO:0000313" key="5">
    <source>
        <dbReference type="Proteomes" id="UP000769766"/>
    </source>
</evidence>
<feature type="region of interest" description="Disordered" evidence="2">
    <location>
        <begin position="142"/>
        <end position="180"/>
    </location>
</feature>
<dbReference type="PRINTS" id="PR00830">
    <property type="entry name" value="ENDOLAPTASE"/>
</dbReference>
<dbReference type="GO" id="GO:0004252">
    <property type="term" value="F:serine-type endopeptidase activity"/>
    <property type="evidence" value="ECO:0007669"/>
    <property type="project" value="UniProtKB-UniRule"/>
</dbReference>
<evidence type="ECO:0000256" key="2">
    <source>
        <dbReference type="SAM" id="MobiDB-lite"/>
    </source>
</evidence>
<reference evidence="4" key="1">
    <citation type="submission" date="2020-07" db="EMBL/GenBank/DDBJ databases">
        <title>Huge and variable diversity of episymbiotic CPR bacteria and DPANN archaea in groundwater ecosystems.</title>
        <authorList>
            <person name="He C.Y."/>
            <person name="Keren R."/>
            <person name="Whittaker M."/>
            <person name="Farag I.F."/>
            <person name="Doudna J."/>
            <person name="Cate J.H.D."/>
            <person name="Banfield J.F."/>
        </authorList>
    </citation>
    <scope>NUCLEOTIDE SEQUENCE</scope>
    <source>
        <strain evidence="4">NC_groundwater_672_Ag_B-0.1um_62_36</strain>
    </source>
</reference>
<comment type="caution">
    <text evidence="4">The sequence shown here is derived from an EMBL/GenBank/DDBJ whole genome shotgun (WGS) entry which is preliminary data.</text>
</comment>
<dbReference type="EMBL" id="JACPRF010000074">
    <property type="protein sequence ID" value="MBI2875730.1"/>
    <property type="molecule type" value="Genomic_DNA"/>
</dbReference>
<sequence>EGDSASSTELYALLSSLSDFPIKQGIAVTGSVNQHGEVQPIGGVTEKITGFYEVCKAFGLTGDQGVLIPQSNIKNLMLKAEIVEAVREGKFHLYPVETIDQGVEILTGKPAGELRTDGTYPEGTVNGAVKRRLEEFAETLEAFRSRREEESRKAEEEEDSQPPQPIPRQEEAFFLEPLDL</sequence>
<comment type="catalytic activity">
    <reaction evidence="1">
        <text>Hydrolysis of proteins in presence of ATP.</text>
        <dbReference type="EC" id="3.4.21.53"/>
    </reaction>
</comment>
<keyword evidence="1" id="KW-0378">Hydrolase</keyword>
<dbReference type="Pfam" id="PF05362">
    <property type="entry name" value="Lon_C"/>
    <property type="match status" value="1"/>
</dbReference>
<gene>
    <name evidence="4" type="ORF">HYY20_02480</name>
</gene>
<dbReference type="InterPro" id="IPR014721">
    <property type="entry name" value="Ribsml_uS5_D2-typ_fold_subgr"/>
</dbReference>
<dbReference type="Proteomes" id="UP000769766">
    <property type="component" value="Unassembled WGS sequence"/>
</dbReference>
<evidence type="ECO:0000259" key="3">
    <source>
        <dbReference type="PROSITE" id="PS51786"/>
    </source>
</evidence>
<proteinExistence type="inferred from homology"/>
<dbReference type="InterPro" id="IPR020568">
    <property type="entry name" value="Ribosomal_Su5_D2-typ_SF"/>
</dbReference>
<dbReference type="SUPFAM" id="SSF54211">
    <property type="entry name" value="Ribosomal protein S5 domain 2-like"/>
    <property type="match status" value="1"/>
</dbReference>
<organism evidence="4 5">
    <name type="scientific">Tectimicrobiota bacterium</name>
    <dbReference type="NCBI Taxonomy" id="2528274"/>
    <lineage>
        <taxon>Bacteria</taxon>
        <taxon>Pseudomonadati</taxon>
        <taxon>Nitrospinota/Tectimicrobiota group</taxon>
        <taxon>Candidatus Tectimicrobiota</taxon>
    </lineage>
</organism>
<dbReference type="InterPro" id="IPR008269">
    <property type="entry name" value="Lon_proteolytic"/>
</dbReference>
<dbReference type="PANTHER" id="PTHR10046">
    <property type="entry name" value="ATP DEPENDENT LON PROTEASE FAMILY MEMBER"/>
    <property type="match status" value="1"/>
</dbReference>
<keyword evidence="1" id="KW-0720">Serine protease</keyword>
<dbReference type="GO" id="GO:0005524">
    <property type="term" value="F:ATP binding"/>
    <property type="evidence" value="ECO:0007669"/>
    <property type="project" value="InterPro"/>
</dbReference>
<feature type="compositionally biased region" description="Basic and acidic residues" evidence="2">
    <location>
        <begin position="142"/>
        <end position="155"/>
    </location>
</feature>
<feature type="non-terminal residue" evidence="4">
    <location>
        <position position="1"/>
    </location>
</feature>
<dbReference type="GO" id="GO:0030163">
    <property type="term" value="P:protein catabolic process"/>
    <property type="evidence" value="ECO:0007669"/>
    <property type="project" value="InterPro"/>
</dbReference>
<dbReference type="GO" id="GO:0004176">
    <property type="term" value="F:ATP-dependent peptidase activity"/>
    <property type="evidence" value="ECO:0007669"/>
    <property type="project" value="UniProtKB-UniRule"/>
</dbReference>
<accession>A0A932FUL2</accession>
<dbReference type="InterPro" id="IPR027065">
    <property type="entry name" value="Lon_Prtase"/>
</dbReference>
<evidence type="ECO:0000256" key="1">
    <source>
        <dbReference type="PROSITE-ProRule" id="PRU01122"/>
    </source>
</evidence>
<feature type="active site" evidence="1">
    <location>
        <position position="47"/>
    </location>
</feature>
<dbReference type="AlphaFoldDB" id="A0A932FUL2"/>
<feature type="active site" evidence="1">
    <location>
        <position position="4"/>
    </location>
</feature>
<dbReference type="PROSITE" id="PS51786">
    <property type="entry name" value="LON_PROTEOLYTIC"/>
    <property type="match status" value="1"/>
</dbReference>
<keyword evidence="1" id="KW-0645">Protease</keyword>